<name>A0A0B6XUJ8_9EUPU</name>
<dbReference type="PANTHER" id="PTHR24652">
    <property type="entry name" value="LOW-DENSITY LIPOPROTEIN RECEPTOR CLASS A DOMAIN-CONTAINING PROTEIN 2"/>
    <property type="match status" value="1"/>
</dbReference>
<evidence type="ECO:0000313" key="3">
    <source>
        <dbReference type="EMBL" id="CEK46945.1"/>
    </source>
</evidence>
<dbReference type="InterPro" id="IPR002172">
    <property type="entry name" value="LDrepeatLR_classA_rpt"/>
</dbReference>
<evidence type="ECO:0000256" key="2">
    <source>
        <dbReference type="PROSITE-ProRule" id="PRU00124"/>
    </source>
</evidence>
<dbReference type="SUPFAM" id="SSF57424">
    <property type="entry name" value="LDL receptor-like module"/>
    <property type="match status" value="1"/>
</dbReference>
<evidence type="ECO:0008006" key="4">
    <source>
        <dbReference type="Google" id="ProtNLM"/>
    </source>
</evidence>
<dbReference type="Gene3D" id="4.10.400.10">
    <property type="entry name" value="Low-density Lipoprotein Receptor"/>
    <property type="match status" value="1"/>
</dbReference>
<organism evidence="3">
    <name type="scientific">Arion vulgaris</name>
    <dbReference type="NCBI Taxonomy" id="1028688"/>
    <lineage>
        <taxon>Eukaryota</taxon>
        <taxon>Metazoa</taxon>
        <taxon>Spiralia</taxon>
        <taxon>Lophotrochozoa</taxon>
        <taxon>Mollusca</taxon>
        <taxon>Gastropoda</taxon>
        <taxon>Heterobranchia</taxon>
        <taxon>Euthyneura</taxon>
        <taxon>Panpulmonata</taxon>
        <taxon>Eupulmonata</taxon>
        <taxon>Stylommatophora</taxon>
        <taxon>Helicina</taxon>
        <taxon>Arionoidea</taxon>
        <taxon>Arionidae</taxon>
        <taxon>Arion</taxon>
    </lineage>
</organism>
<reference evidence="3" key="1">
    <citation type="submission" date="2014-12" db="EMBL/GenBank/DDBJ databases">
        <title>Insight into the proteome of Arion vulgaris.</title>
        <authorList>
            <person name="Aradska J."/>
            <person name="Bulat T."/>
            <person name="Smidak R."/>
            <person name="Sarate P."/>
            <person name="Gangsoo J."/>
            <person name="Sialana F."/>
            <person name="Bilban M."/>
            <person name="Lubec G."/>
        </authorList>
    </citation>
    <scope>NUCLEOTIDE SEQUENCE</scope>
    <source>
        <tissue evidence="3">Skin</tissue>
    </source>
</reference>
<accession>A0A0B6XUJ8</accession>
<gene>
    <name evidence="3" type="primary">ORF195</name>
</gene>
<evidence type="ECO:0000256" key="1">
    <source>
        <dbReference type="ARBA" id="ARBA00023157"/>
    </source>
</evidence>
<feature type="disulfide bond" evidence="2">
    <location>
        <begin position="50"/>
        <end position="68"/>
    </location>
</feature>
<sequence length="84" mass="9340">PNDPSFIGLQYSSNGFYIRLRGTYSPRDSVLLSYVMHRSDCDNYRGYYKCENSLCISSTLKCDGSDNCGDNSDESSTMCGYGTS</sequence>
<comment type="caution">
    <text evidence="2">Lacks conserved residue(s) required for the propagation of feature annotation.</text>
</comment>
<feature type="non-terminal residue" evidence="3">
    <location>
        <position position="84"/>
    </location>
</feature>
<dbReference type="SMART" id="SM00192">
    <property type="entry name" value="LDLa"/>
    <property type="match status" value="1"/>
</dbReference>
<protein>
    <recommendedName>
        <fullName evidence="4">CUB domain-containing protein</fullName>
    </recommendedName>
</protein>
<dbReference type="InterPro" id="IPR042333">
    <property type="entry name" value="LRAD2/Mig-13-like"/>
</dbReference>
<keyword evidence="1 2" id="KW-1015">Disulfide bond</keyword>
<dbReference type="InterPro" id="IPR036055">
    <property type="entry name" value="LDL_receptor-like_sf"/>
</dbReference>
<dbReference type="PROSITE" id="PS01209">
    <property type="entry name" value="LDLRA_1"/>
    <property type="match status" value="1"/>
</dbReference>
<dbReference type="InterPro" id="IPR023415">
    <property type="entry name" value="LDLR_class-A_CS"/>
</dbReference>
<feature type="non-terminal residue" evidence="3">
    <location>
        <position position="1"/>
    </location>
</feature>
<dbReference type="CDD" id="cd00112">
    <property type="entry name" value="LDLa"/>
    <property type="match status" value="1"/>
</dbReference>
<proteinExistence type="predicted"/>
<dbReference type="PROSITE" id="PS50068">
    <property type="entry name" value="LDLRA_2"/>
    <property type="match status" value="1"/>
</dbReference>
<dbReference type="AlphaFoldDB" id="A0A0B6XUJ8"/>
<dbReference type="EMBL" id="HACG01000080">
    <property type="protein sequence ID" value="CEK46945.1"/>
    <property type="molecule type" value="Transcribed_RNA"/>
</dbReference>
<dbReference type="Pfam" id="PF00057">
    <property type="entry name" value="Ldl_recept_a"/>
    <property type="match status" value="1"/>
</dbReference>